<dbReference type="PROSITE" id="PS50111">
    <property type="entry name" value="CHEMOTAXIS_TRANSDUC_2"/>
    <property type="match status" value="1"/>
</dbReference>
<dbReference type="Gene3D" id="1.10.287.950">
    <property type="entry name" value="Methyl-accepting chemotaxis protein"/>
    <property type="match status" value="1"/>
</dbReference>
<dbReference type="SMART" id="SM00283">
    <property type="entry name" value="MA"/>
    <property type="match status" value="1"/>
</dbReference>
<dbReference type="GO" id="GO:0007165">
    <property type="term" value="P:signal transduction"/>
    <property type="evidence" value="ECO:0007669"/>
    <property type="project" value="UniProtKB-KW"/>
</dbReference>
<reference evidence="6" key="1">
    <citation type="submission" date="2018-10" db="EMBL/GenBank/DDBJ databases">
        <authorList>
            <person name="Peiro R."/>
            <person name="Begona"/>
            <person name="Cbmso G."/>
            <person name="Lopez M."/>
            <person name="Gonzalez S."/>
            <person name="Sacristan E."/>
            <person name="Castillo E."/>
        </authorList>
    </citation>
    <scope>NUCLEOTIDE SEQUENCE [LARGE SCALE GENOMIC DNA]</scope>
</reference>
<dbReference type="GO" id="GO:0016020">
    <property type="term" value="C:membrane"/>
    <property type="evidence" value="ECO:0007669"/>
    <property type="project" value="InterPro"/>
</dbReference>
<evidence type="ECO:0000256" key="1">
    <source>
        <dbReference type="ARBA" id="ARBA00022500"/>
    </source>
</evidence>
<evidence type="ECO:0000313" key="6">
    <source>
        <dbReference type="Proteomes" id="UP000289200"/>
    </source>
</evidence>
<gene>
    <name evidence="5" type="primary">mcp1</name>
    <name evidence="5" type="ORF">RHODGE_RHODGE_00773</name>
</gene>
<dbReference type="InterPro" id="IPR004089">
    <property type="entry name" value="MCPsignal_dom"/>
</dbReference>
<dbReference type="Pfam" id="PF00015">
    <property type="entry name" value="MCPsignal"/>
    <property type="match status" value="1"/>
</dbReference>
<dbReference type="PANTHER" id="PTHR43531:SF11">
    <property type="entry name" value="METHYL-ACCEPTING CHEMOTAXIS PROTEIN 3"/>
    <property type="match status" value="1"/>
</dbReference>
<comment type="caution">
    <text evidence="5">The sequence shown here is derived from an EMBL/GenBank/DDBJ whole genome shotgun (WGS) entry which is preliminary data.</text>
</comment>
<dbReference type="InterPro" id="IPR051310">
    <property type="entry name" value="MCP_chemotaxis"/>
</dbReference>
<keyword evidence="6" id="KW-1185">Reference proteome</keyword>
<protein>
    <submittedName>
        <fullName evidence="5">Methyl-accepting chemotaxis protein 1</fullName>
    </submittedName>
</protein>
<evidence type="ECO:0000256" key="3">
    <source>
        <dbReference type="PROSITE-ProRule" id="PRU00284"/>
    </source>
</evidence>
<evidence type="ECO:0000313" key="5">
    <source>
        <dbReference type="EMBL" id="VCU07690.1"/>
    </source>
</evidence>
<feature type="domain" description="Methyl-accepting transducer" evidence="4">
    <location>
        <begin position="19"/>
        <end position="255"/>
    </location>
</feature>
<keyword evidence="3" id="KW-0807">Transducer</keyword>
<sequence>MAVPQAATGDEVVRTIARTAGVLSVELADVAGSIADVDARAQQLTSECRNLSEAATELTGSNRRIGAAAIAADQTIVAACQEMDSSADQVTASLAEISALASATAGFERKLEGLRGALERVAKAAGGIDAIARQTNLLALNAAIEAARAGAAGRGFAVVASEVKELAKQTSQATAEIAATLALLDTQTRGLVAESVETVGRAATVQAGTAAIRQVIGHVGPAMTRMRGDMRLIVDSNTDIQARCDALQAAFEAMADHVVRSSEELRAADHRVHALLGRAEELAVLTAGSGVETDDTPFVALVTAAAEEIARLFDQALAAGETTLTDLFDETYVAVPGSDPPQVTTRFTALCDRLLPPVQEPLLARNPAIAFCVAVDRNGYLPTHNKKFSLPQRAGETAWNTANCRNRRIFNDRTGLAAGRNTKPFLLQTYRRDMGGGSFVLMKDCSAPIMVRGRHWGGFRMGYKAGLAA</sequence>
<dbReference type="EMBL" id="UWOC01000047">
    <property type="protein sequence ID" value="VCU07690.1"/>
    <property type="molecule type" value="Genomic_DNA"/>
</dbReference>
<comment type="similarity">
    <text evidence="2">Belongs to the methyl-accepting chemotaxis (MCP) protein family.</text>
</comment>
<keyword evidence="1" id="KW-0145">Chemotaxis</keyword>
<accession>A0A447CR66</accession>
<proteinExistence type="inferred from homology"/>
<dbReference type="OrthoDB" id="2489132at2"/>
<organism evidence="5 6">
    <name type="scientific">Rhodoplanes serenus</name>
    <dbReference type="NCBI Taxonomy" id="200615"/>
    <lineage>
        <taxon>Bacteria</taxon>
        <taxon>Pseudomonadati</taxon>
        <taxon>Pseudomonadota</taxon>
        <taxon>Alphaproteobacteria</taxon>
        <taxon>Hyphomicrobiales</taxon>
        <taxon>Nitrobacteraceae</taxon>
        <taxon>Rhodoplanes</taxon>
    </lineage>
</organism>
<dbReference type="SUPFAM" id="SSF58104">
    <property type="entry name" value="Methyl-accepting chemotaxis protein (MCP) signaling domain"/>
    <property type="match status" value="1"/>
</dbReference>
<evidence type="ECO:0000256" key="2">
    <source>
        <dbReference type="ARBA" id="ARBA00029447"/>
    </source>
</evidence>
<dbReference type="PANTHER" id="PTHR43531">
    <property type="entry name" value="PROTEIN ICFG"/>
    <property type="match status" value="1"/>
</dbReference>
<dbReference type="GO" id="GO:0006935">
    <property type="term" value="P:chemotaxis"/>
    <property type="evidence" value="ECO:0007669"/>
    <property type="project" value="UniProtKB-KW"/>
</dbReference>
<name>A0A447CR66_9BRAD</name>
<dbReference type="AlphaFoldDB" id="A0A447CR66"/>
<evidence type="ECO:0000259" key="4">
    <source>
        <dbReference type="PROSITE" id="PS50111"/>
    </source>
</evidence>
<dbReference type="Proteomes" id="UP000289200">
    <property type="component" value="Unassembled WGS sequence"/>
</dbReference>
<dbReference type="RefSeq" id="WP_129607846.1">
    <property type="nucleotide sequence ID" value="NZ_UWOC01000047.1"/>
</dbReference>